<accession>A0A3B0T0A2</accession>
<proteinExistence type="predicted"/>
<reference evidence="1" key="1">
    <citation type="submission" date="2018-06" db="EMBL/GenBank/DDBJ databases">
        <authorList>
            <person name="Zhirakovskaya E."/>
        </authorList>
    </citation>
    <scope>NUCLEOTIDE SEQUENCE</scope>
</reference>
<dbReference type="EMBL" id="UOEL01000058">
    <property type="protein sequence ID" value="VAW11318.1"/>
    <property type="molecule type" value="Genomic_DNA"/>
</dbReference>
<organism evidence="1">
    <name type="scientific">hydrothermal vent metagenome</name>
    <dbReference type="NCBI Taxonomy" id="652676"/>
    <lineage>
        <taxon>unclassified sequences</taxon>
        <taxon>metagenomes</taxon>
        <taxon>ecological metagenomes</taxon>
    </lineage>
</organism>
<gene>
    <name evidence="1" type="ORF">MNBD_BACTEROID03-287</name>
</gene>
<dbReference type="AlphaFoldDB" id="A0A3B0T0A2"/>
<protein>
    <submittedName>
        <fullName evidence="1">Uncharacterized protein</fullName>
    </submittedName>
</protein>
<name>A0A3B0T0A2_9ZZZZ</name>
<evidence type="ECO:0000313" key="1">
    <source>
        <dbReference type="EMBL" id="VAW11318.1"/>
    </source>
</evidence>
<sequence length="140" mass="16457">MKHYKRLKKAFGTNEYGMIDFPTKISNVKISRFQNTDKMGGCSFCFPHGIECTNSKWKKNTRNWKANRSRQYKEQEKPKIVATRILANKKFQGSFEYSKTYDMHYGEILGITNLVTYEAKNKPKLKQAFINAIYEHKLLS</sequence>